<dbReference type="Gene3D" id="3.40.630.10">
    <property type="entry name" value="Zn peptidases"/>
    <property type="match status" value="1"/>
</dbReference>
<dbReference type="Gene3D" id="3.30.70.360">
    <property type="match status" value="1"/>
</dbReference>
<dbReference type="InterPro" id="IPR010158">
    <property type="entry name" value="Amidase_Cbmase"/>
</dbReference>
<dbReference type="NCBIfam" id="TIGR01879">
    <property type="entry name" value="hydantase"/>
    <property type="match status" value="1"/>
</dbReference>
<dbReference type="GO" id="GO:0046872">
    <property type="term" value="F:metal ion binding"/>
    <property type="evidence" value="ECO:0007669"/>
    <property type="project" value="UniProtKB-KW"/>
</dbReference>
<feature type="binding site" evidence="7">
    <location>
        <position position="77"/>
    </location>
    <ligand>
        <name>Zn(2+)</name>
        <dbReference type="ChEBI" id="CHEBI:29105"/>
        <label>1</label>
    </ligand>
</feature>
<evidence type="ECO:0000256" key="4">
    <source>
        <dbReference type="ARBA" id="ARBA00022723"/>
    </source>
</evidence>
<keyword evidence="5 8" id="KW-0378">Hydrolase</keyword>
<organism evidence="8">
    <name type="scientific">uncultured Rubrobacteraceae bacterium</name>
    <dbReference type="NCBI Taxonomy" id="349277"/>
    <lineage>
        <taxon>Bacteria</taxon>
        <taxon>Bacillati</taxon>
        <taxon>Actinomycetota</taxon>
        <taxon>Rubrobacteria</taxon>
        <taxon>Rubrobacterales</taxon>
        <taxon>Rubrobacteraceae</taxon>
        <taxon>environmental samples</taxon>
    </lineage>
</organism>
<feature type="binding site" evidence="7">
    <location>
        <position position="88"/>
    </location>
    <ligand>
        <name>Zn(2+)</name>
        <dbReference type="ChEBI" id="CHEBI:29105"/>
        <label>1</label>
    </ligand>
</feature>
<evidence type="ECO:0000256" key="1">
    <source>
        <dbReference type="ARBA" id="ARBA00001936"/>
    </source>
</evidence>
<dbReference type="GO" id="GO:0050538">
    <property type="term" value="F:N-carbamoyl-L-amino-acid hydrolase activity"/>
    <property type="evidence" value="ECO:0007669"/>
    <property type="project" value="UniProtKB-EC"/>
</dbReference>
<proteinExistence type="inferred from homology"/>
<dbReference type="SUPFAM" id="SSF53187">
    <property type="entry name" value="Zn-dependent exopeptidases"/>
    <property type="match status" value="1"/>
</dbReference>
<feature type="binding site" evidence="7">
    <location>
        <position position="374"/>
    </location>
    <ligand>
        <name>Zn(2+)</name>
        <dbReference type="ChEBI" id="CHEBI:29105"/>
        <label>2</label>
    </ligand>
</feature>
<accession>A0A6J4QHI1</accession>
<evidence type="ECO:0000313" key="8">
    <source>
        <dbReference type="EMBL" id="CAA9444641.1"/>
    </source>
</evidence>
<keyword evidence="4 7" id="KW-0479">Metal-binding</keyword>
<feature type="binding site" evidence="7">
    <location>
        <position position="182"/>
    </location>
    <ligand>
        <name>Zn(2+)</name>
        <dbReference type="ChEBI" id="CHEBI:29105"/>
        <label>1</label>
    </ligand>
</feature>
<evidence type="ECO:0000256" key="2">
    <source>
        <dbReference type="ARBA" id="ARBA00006153"/>
    </source>
</evidence>
<evidence type="ECO:0000256" key="5">
    <source>
        <dbReference type="ARBA" id="ARBA00022801"/>
    </source>
</evidence>
<comment type="cofactor">
    <cofactor evidence="7">
        <name>Zn(2+)</name>
        <dbReference type="ChEBI" id="CHEBI:29105"/>
    </cofactor>
    <text evidence="7">Binds 2 Zn(2+) ions per subunit.</text>
</comment>
<sequence>MTPDAGRVLERIEEIFSLAPGPNGGASRPAFSGAEARAMLLVAGWAREAGLEAAVDPHGNLWCLPTGEAPCVTGGSHVDTVPDGGRYDGPLGTVLAVEAAVRTGGNRGVLVCAAEEASRFGAGTLGSRTMTGKISEEDLSRLRDSGGRDALSARSVYLDALGDLPRLERAPLERISSHVEVHVEQRADLRREGLSLGVATAVAGPVRHRLRFFGEVAHAGETPATERRDALCAAAETVLLAEKLGRDYAPVTTATAGTLDIHPNSLTSIPGSAEVGVDIRGVLPGGARLLLGELLRGAREAADGRGVRLEDDPLSEAEPTEMDGAMVSAVEEACGRLGVRCGRCASFAGHDAQHLAAVAPAALVFVASENGVSHAPGEAVAEEDLGAALGVLCALVEGLQSGRTPQTLRGRR</sequence>
<feature type="binding site" evidence="7">
    <location>
        <position position="88"/>
    </location>
    <ligand>
        <name>Zn(2+)</name>
        <dbReference type="ChEBI" id="CHEBI:29105"/>
        <label>2</label>
    </ligand>
</feature>
<evidence type="ECO:0000256" key="7">
    <source>
        <dbReference type="PIRSR" id="PIRSR001235-1"/>
    </source>
</evidence>
<dbReference type="EMBL" id="CADCVH010000008">
    <property type="protein sequence ID" value="CAA9444641.1"/>
    <property type="molecule type" value="Genomic_DNA"/>
</dbReference>
<dbReference type="Pfam" id="PF01546">
    <property type="entry name" value="Peptidase_M20"/>
    <property type="match status" value="1"/>
</dbReference>
<comment type="subunit">
    <text evidence="3">Homodimer.</text>
</comment>
<dbReference type="GO" id="GO:0016813">
    <property type="term" value="F:hydrolase activity, acting on carbon-nitrogen (but not peptide) bonds, in linear amidines"/>
    <property type="evidence" value="ECO:0007669"/>
    <property type="project" value="InterPro"/>
</dbReference>
<name>A0A6J4QHI1_9ACTN</name>
<reference evidence="8" key="1">
    <citation type="submission" date="2020-02" db="EMBL/GenBank/DDBJ databases">
        <authorList>
            <person name="Meier V. D."/>
        </authorList>
    </citation>
    <scope>NUCLEOTIDE SEQUENCE</scope>
    <source>
        <strain evidence="8">AVDCRST_MAG02</strain>
    </source>
</reference>
<dbReference type="PANTHER" id="PTHR32494:SF19">
    <property type="entry name" value="ALLANTOATE DEIMINASE-RELATED"/>
    <property type="match status" value="1"/>
</dbReference>
<gene>
    <name evidence="8" type="ORF">AVDCRST_MAG02-98</name>
</gene>
<keyword evidence="7" id="KW-0862">Zinc</keyword>
<protein>
    <submittedName>
        <fullName evidence="8">N-carbamoyl-L-amino acid hydrolase</fullName>
        <ecNumber evidence="8">3.5.1.87</ecNumber>
    </submittedName>
</protein>
<dbReference type="EC" id="3.5.1.87" evidence="8"/>
<dbReference type="PANTHER" id="PTHR32494">
    <property type="entry name" value="ALLANTOATE DEIMINASE-RELATED"/>
    <property type="match status" value="1"/>
</dbReference>
<dbReference type="SUPFAM" id="SSF55031">
    <property type="entry name" value="Bacterial exopeptidase dimerisation domain"/>
    <property type="match status" value="1"/>
</dbReference>
<keyword evidence="6" id="KW-0464">Manganese</keyword>
<comment type="cofactor">
    <cofactor evidence="1">
        <name>Mn(2+)</name>
        <dbReference type="ChEBI" id="CHEBI:29035"/>
    </cofactor>
</comment>
<evidence type="ECO:0000256" key="3">
    <source>
        <dbReference type="ARBA" id="ARBA00011738"/>
    </source>
</evidence>
<feature type="binding site" evidence="7">
    <location>
        <position position="116"/>
    </location>
    <ligand>
        <name>Zn(2+)</name>
        <dbReference type="ChEBI" id="CHEBI:29105"/>
        <label>2</label>
    </ligand>
</feature>
<dbReference type="PIRSF" id="PIRSF001235">
    <property type="entry name" value="Amidase_carbamoylase"/>
    <property type="match status" value="1"/>
</dbReference>
<dbReference type="InterPro" id="IPR036264">
    <property type="entry name" value="Bact_exopeptidase_dim_dom"/>
</dbReference>
<evidence type="ECO:0000256" key="6">
    <source>
        <dbReference type="ARBA" id="ARBA00023211"/>
    </source>
</evidence>
<dbReference type="AlphaFoldDB" id="A0A6J4QHI1"/>
<dbReference type="InterPro" id="IPR002933">
    <property type="entry name" value="Peptidase_M20"/>
</dbReference>
<comment type="similarity">
    <text evidence="2">Belongs to the peptidase M20 family.</text>
</comment>